<dbReference type="InterPro" id="IPR008928">
    <property type="entry name" value="6-hairpin_glycosidase_sf"/>
</dbReference>
<dbReference type="InterPro" id="IPR012341">
    <property type="entry name" value="6hp_glycosidase-like_sf"/>
</dbReference>
<sequence>MGNRNAQIIDNMQRRNFIKNIQVAGMGLYMVPNVALGSAFDQAGIKGQQRVPLQVVGTTAAPAKDKRIAFGWSPHILDPDGTVLLKPDHLLRGKHFFLRLSVAVEMWEQAILQVSIPDGEDTQLGVLDIRNSSVLVPYELKIDGRHSNGINTYGLQVKLLTSKPFGFFGQSNMELGNTVFNPHLLVSSKEKGTIADFLQSFMSVDSIQAFGWREGTVLDGLWQLYSLKGEERALAAIKEHFDLFFDGENLKYENSRNDPRDNEIDGIESTIPYATLARISPHHPILKTVIEAWDSYTQENGMVTGGSTITAEGCYTVAYPMAVIGKAWNDSGLKKRALEQLRNRCVLIEKEKLNLRYHTDTGTYTFENWARGAAWTLLGFARTISELKDEIQDEEIIQTFKKGVDNAIAMQQENGLWNGFMDTDNAPDTSGSAGISTAILIGIREGLLPKTYRRYAEKCWKALSDYLTPDGLLKGVSQDNRGGVPLQRGDYRVIAQMGMGMMAQLYAEIT</sequence>
<dbReference type="PANTHER" id="PTHR33886:SF8">
    <property type="entry name" value="UNSATURATED RHAMNOGALACTURONAN HYDROLASE (EUROFUNG)"/>
    <property type="match status" value="1"/>
</dbReference>
<dbReference type="Proteomes" id="UP000199440">
    <property type="component" value="Unassembled WGS sequence"/>
</dbReference>
<evidence type="ECO:0000313" key="2">
    <source>
        <dbReference type="EMBL" id="SDN00971.1"/>
    </source>
</evidence>
<dbReference type="InterPro" id="IPR052043">
    <property type="entry name" value="PolySaccharide_Degr_Enz"/>
</dbReference>
<dbReference type="STRING" id="192904.SAMN04488514_11942"/>
<dbReference type="SUPFAM" id="SSF48208">
    <property type="entry name" value="Six-hairpin glycosidases"/>
    <property type="match status" value="1"/>
</dbReference>
<gene>
    <name evidence="2" type="ORF">SAMN04488514_11942</name>
</gene>
<dbReference type="GO" id="GO:0005975">
    <property type="term" value="P:carbohydrate metabolic process"/>
    <property type="evidence" value="ECO:0007669"/>
    <property type="project" value="InterPro"/>
</dbReference>
<dbReference type="Pfam" id="PF07470">
    <property type="entry name" value="Glyco_hydro_88"/>
    <property type="match status" value="1"/>
</dbReference>
<proteinExistence type="predicted"/>
<reference evidence="2 3" key="1">
    <citation type="submission" date="2016-10" db="EMBL/GenBank/DDBJ databases">
        <authorList>
            <person name="de Groot N.N."/>
        </authorList>
    </citation>
    <scope>NUCLEOTIDE SEQUENCE [LARGE SCALE GENOMIC DNA]</scope>
    <source>
        <strain evidence="2 3">DSM 19886</strain>
    </source>
</reference>
<name>A0A1G9XWV7_9FLAO</name>
<dbReference type="Gene3D" id="1.50.10.10">
    <property type="match status" value="1"/>
</dbReference>
<organism evidence="2 3">
    <name type="scientific">Kriegella aquimaris</name>
    <dbReference type="NCBI Taxonomy" id="192904"/>
    <lineage>
        <taxon>Bacteria</taxon>
        <taxon>Pseudomonadati</taxon>
        <taxon>Bacteroidota</taxon>
        <taxon>Flavobacteriia</taxon>
        <taxon>Flavobacteriales</taxon>
        <taxon>Flavobacteriaceae</taxon>
        <taxon>Kriegella</taxon>
    </lineage>
</organism>
<dbReference type="AlphaFoldDB" id="A0A1G9XWV7"/>
<keyword evidence="1 2" id="KW-0378">Hydrolase</keyword>
<keyword evidence="3" id="KW-1185">Reference proteome</keyword>
<protein>
    <submittedName>
        <fullName evidence="2">Rhamnogalacturonyl hydrolase YesR</fullName>
    </submittedName>
</protein>
<dbReference type="PANTHER" id="PTHR33886">
    <property type="entry name" value="UNSATURATED RHAMNOGALACTURONAN HYDROLASE (EUROFUNG)"/>
    <property type="match status" value="1"/>
</dbReference>
<evidence type="ECO:0000256" key="1">
    <source>
        <dbReference type="ARBA" id="ARBA00022801"/>
    </source>
</evidence>
<dbReference type="InterPro" id="IPR010905">
    <property type="entry name" value="Glyco_hydro_88"/>
</dbReference>
<evidence type="ECO:0000313" key="3">
    <source>
        <dbReference type="Proteomes" id="UP000199440"/>
    </source>
</evidence>
<dbReference type="EMBL" id="FNGV01000019">
    <property type="protein sequence ID" value="SDN00971.1"/>
    <property type="molecule type" value="Genomic_DNA"/>
</dbReference>
<accession>A0A1G9XWV7</accession>
<dbReference type="OrthoDB" id="258246at2"/>
<dbReference type="GO" id="GO:0016787">
    <property type="term" value="F:hydrolase activity"/>
    <property type="evidence" value="ECO:0007669"/>
    <property type="project" value="UniProtKB-KW"/>
</dbReference>